<reference evidence="2" key="1">
    <citation type="submission" date="2020-04" db="EMBL/GenBank/DDBJ databases">
        <title>Deep metagenomics examines the oral microbiome during advanced dental caries in children, revealing novel taxa and co-occurrences with host molecules.</title>
        <authorList>
            <person name="Baker J.L."/>
            <person name="Morton J.T."/>
            <person name="Dinis M."/>
            <person name="Alvarez R."/>
            <person name="Tran N.C."/>
            <person name="Knight R."/>
            <person name="Edlund A."/>
        </authorList>
    </citation>
    <scope>NUCLEOTIDE SEQUENCE</scope>
    <source>
        <strain evidence="2">JCVI_34_bin.1</strain>
    </source>
</reference>
<dbReference type="AlphaFoldDB" id="A0A929RWU1"/>
<evidence type="ECO:0000259" key="1">
    <source>
        <dbReference type="Pfam" id="PF14905"/>
    </source>
</evidence>
<feature type="domain" description="Outer membrane protein beta-barrel" evidence="1">
    <location>
        <begin position="429"/>
        <end position="738"/>
    </location>
</feature>
<evidence type="ECO:0000313" key="3">
    <source>
        <dbReference type="Proteomes" id="UP000704068"/>
    </source>
</evidence>
<dbReference type="Proteomes" id="UP000704068">
    <property type="component" value="Unassembled WGS sequence"/>
</dbReference>
<dbReference type="InterPro" id="IPR041700">
    <property type="entry name" value="OMP_b-brl_3"/>
</dbReference>
<dbReference type="EMBL" id="JABZGR010000022">
    <property type="protein sequence ID" value="MBF0970773.1"/>
    <property type="molecule type" value="Genomic_DNA"/>
</dbReference>
<sequence>MERMTFYKPDRKPFQDCRSTALRMAFLFVSFLFSLFAFSQPVGEFKVKMIAPEGYSVGKITVSIQIDKTSLKGKTDNTGVCQFKLPIYNDSLRIRLLTESPFYAPIDTLLTIRAEKDIELSLSPANLREVSVVGYKKIVKTNAEKQVFNIDLGGLLQSAKANLALKRVPGIIYTDKGYQLAGNGKAAKLLIDGIETTETELGKIMAGDIAKVEVRRIGLNDEASSGEINVILKRNRANLLKGEIAAGTQLSRAGFNLSPSATYRSGKIDLIFWSSYTQDRQKGKNILYRDEEEFLFSEYKNRLQQYSGALKTNIRLSPKWETALNYSIFGYKAPADVVWRSKGVNQTAQYNKESYFSHFVNAVIAHDINANKRLFFKARYFNYATNNETAHPYTLYKGKMNEWTGEILLEADSIRFLRDYHNIAVGIKSIYRNTLLTASRLPYRSDVQQLYMKDQFSLNKWFDVFLLLRGEWYGFNFQRTGSTRRLAVLPTISVNYNGKIGSFSFVYNRHIERPSVDFLNPEVFYINEYEKSQGNVHLRPQYADRYTLNYSRQIGSGFLTSNVVYERIGDMIGGVYMTDYNTSTYENAGKGRILNLNIGYSKPLFKHALNLNLNITADHTAYKIAPAFAATALSEGNEGWGLTSTMNLSYMAPKQWFLELMLMHRNNERTLNSTVHNKIRLDLTVTKSLCNDRLDLSLFYYDMFGLFRKQRVRYKLKGLTQISKVYSPSSFLGISLTWRFGKDFKIQSVGEVINNEDIRTK</sequence>
<proteinExistence type="predicted"/>
<accession>A0A929RWU1</accession>
<dbReference type="Pfam" id="PF14905">
    <property type="entry name" value="OMP_b-brl_3"/>
    <property type="match status" value="1"/>
</dbReference>
<protein>
    <submittedName>
        <fullName evidence="2">Outer membrane beta-barrel protein</fullName>
    </submittedName>
</protein>
<organism evidence="2 3">
    <name type="scientific">Alloprevotella tannerae</name>
    <dbReference type="NCBI Taxonomy" id="76122"/>
    <lineage>
        <taxon>Bacteria</taxon>
        <taxon>Pseudomonadati</taxon>
        <taxon>Bacteroidota</taxon>
        <taxon>Bacteroidia</taxon>
        <taxon>Bacteroidales</taxon>
        <taxon>Prevotellaceae</taxon>
        <taxon>Alloprevotella</taxon>
    </lineage>
</organism>
<gene>
    <name evidence="2" type="ORF">HXK21_07000</name>
</gene>
<evidence type="ECO:0000313" key="2">
    <source>
        <dbReference type="EMBL" id="MBF0970773.1"/>
    </source>
</evidence>
<dbReference type="RefSeq" id="WP_303764422.1">
    <property type="nucleotide sequence ID" value="NZ_JABZGR010000022.1"/>
</dbReference>
<name>A0A929RWU1_9BACT</name>
<comment type="caution">
    <text evidence="2">The sequence shown here is derived from an EMBL/GenBank/DDBJ whole genome shotgun (WGS) entry which is preliminary data.</text>
</comment>
<dbReference type="SUPFAM" id="SSF56935">
    <property type="entry name" value="Porins"/>
    <property type="match status" value="1"/>
</dbReference>